<reference evidence="2" key="2">
    <citation type="submission" date="2021-04" db="EMBL/GenBank/DDBJ databases">
        <authorList>
            <person name="Gilroy R."/>
        </authorList>
    </citation>
    <scope>NUCLEOTIDE SEQUENCE</scope>
    <source>
        <strain evidence="2">CHK183-1962</strain>
    </source>
</reference>
<dbReference type="EMBL" id="DXEK01000047">
    <property type="protein sequence ID" value="HIX76525.1"/>
    <property type="molecule type" value="Genomic_DNA"/>
</dbReference>
<gene>
    <name evidence="2" type="ORF">H9734_02860</name>
</gene>
<dbReference type="Proteomes" id="UP000886890">
    <property type="component" value="Unassembled WGS sequence"/>
</dbReference>
<evidence type="ECO:0000259" key="1">
    <source>
        <dbReference type="Pfam" id="PF04542"/>
    </source>
</evidence>
<dbReference type="Gene3D" id="1.20.120.1810">
    <property type="match status" value="1"/>
</dbReference>
<feature type="domain" description="RNA polymerase sigma-70 region 2" evidence="1">
    <location>
        <begin position="120"/>
        <end position="165"/>
    </location>
</feature>
<reference evidence="2" key="1">
    <citation type="journal article" date="2021" name="PeerJ">
        <title>Extensive microbial diversity within the chicken gut microbiome revealed by metagenomics and culture.</title>
        <authorList>
            <person name="Gilroy R."/>
            <person name="Ravi A."/>
            <person name="Getino M."/>
            <person name="Pursley I."/>
            <person name="Horton D.L."/>
            <person name="Alikhan N.F."/>
            <person name="Baker D."/>
            <person name="Gharbi K."/>
            <person name="Hall N."/>
            <person name="Watson M."/>
            <person name="Adriaenssens E.M."/>
            <person name="Foster-Nyarko E."/>
            <person name="Jarju S."/>
            <person name="Secka A."/>
            <person name="Antonio M."/>
            <person name="Oren A."/>
            <person name="Chaudhuri R.R."/>
            <person name="La Ragione R."/>
            <person name="Hildebrand F."/>
            <person name="Pallen M.J."/>
        </authorList>
    </citation>
    <scope>NUCLEOTIDE SEQUENCE</scope>
    <source>
        <strain evidence="2">CHK183-1962</strain>
    </source>
</reference>
<evidence type="ECO:0000313" key="2">
    <source>
        <dbReference type="EMBL" id="HIX76525.1"/>
    </source>
</evidence>
<sequence length="243" mass="27847">MNQEQEKFQKSLRELLASAKEHGQQITAEQAERFAQEQDLTEEQRAMVFDYLALEQVEVTGAEKKQRKTERVETPLSAEEEQFLKRYLEELPVPGELGEAEKTELFRQAAKGDTLSKSRLVEYYMPRLSEIARSVFDGSVFFGDLVQEGNVCLLLALEHIDPEAGERGLLGEIREGMEDILEEQRVQKHRDETMVNKVNRLKDAIEDLSDGEKMDFSVAELSAYLDMSVEEIEDILRLTGDDK</sequence>
<name>A0A9D2BH91_9FIRM</name>
<evidence type="ECO:0000313" key="3">
    <source>
        <dbReference type="Proteomes" id="UP000886890"/>
    </source>
</evidence>
<comment type="caution">
    <text evidence="2">The sequence shown here is derived from an EMBL/GenBank/DDBJ whole genome shotgun (WGS) entry which is preliminary data.</text>
</comment>
<dbReference type="Pfam" id="PF04542">
    <property type="entry name" value="Sigma70_r2"/>
    <property type="match status" value="1"/>
</dbReference>
<dbReference type="GO" id="GO:0003700">
    <property type="term" value="F:DNA-binding transcription factor activity"/>
    <property type="evidence" value="ECO:0007669"/>
    <property type="project" value="InterPro"/>
</dbReference>
<accession>A0A9D2BH91</accession>
<organism evidence="2 3">
    <name type="scientific">Candidatus Fusicatenibacter merdavium</name>
    <dbReference type="NCBI Taxonomy" id="2838600"/>
    <lineage>
        <taxon>Bacteria</taxon>
        <taxon>Bacillati</taxon>
        <taxon>Bacillota</taxon>
        <taxon>Clostridia</taxon>
        <taxon>Lachnospirales</taxon>
        <taxon>Lachnospiraceae</taxon>
        <taxon>Fusicatenibacter</taxon>
    </lineage>
</organism>
<dbReference type="InterPro" id="IPR013325">
    <property type="entry name" value="RNA_pol_sigma_r2"/>
</dbReference>
<dbReference type="AlphaFoldDB" id="A0A9D2BH91"/>
<protein>
    <recommendedName>
        <fullName evidence="1">RNA polymerase sigma-70 region 2 domain-containing protein</fullName>
    </recommendedName>
</protein>
<dbReference type="InterPro" id="IPR007627">
    <property type="entry name" value="RNA_pol_sigma70_r2"/>
</dbReference>
<dbReference type="SUPFAM" id="SSF88946">
    <property type="entry name" value="Sigma2 domain of RNA polymerase sigma factors"/>
    <property type="match status" value="1"/>
</dbReference>
<proteinExistence type="predicted"/>
<dbReference type="GO" id="GO:0006352">
    <property type="term" value="P:DNA-templated transcription initiation"/>
    <property type="evidence" value="ECO:0007669"/>
    <property type="project" value="InterPro"/>
</dbReference>